<dbReference type="OrthoDB" id="1550274at2"/>
<proteinExistence type="predicted"/>
<dbReference type="EMBL" id="JXQQ01000028">
    <property type="protein sequence ID" value="KIQ32029.1"/>
    <property type="molecule type" value="Genomic_DNA"/>
</dbReference>
<evidence type="ECO:0000259" key="3">
    <source>
        <dbReference type="Pfam" id="PF04412"/>
    </source>
</evidence>
<dbReference type="SUPFAM" id="SSF53732">
    <property type="entry name" value="Aconitase iron-sulfur domain"/>
    <property type="match status" value="1"/>
</dbReference>
<feature type="domain" description="Phosphomevalonate dehydratase large subunit-like" evidence="3">
    <location>
        <begin position="1"/>
        <end position="419"/>
    </location>
</feature>
<dbReference type="InterPro" id="IPR015931">
    <property type="entry name" value="Acnase/IPM_dHydase_lsu_aba_1/3"/>
</dbReference>
<dbReference type="Proteomes" id="UP000032067">
    <property type="component" value="Unassembled WGS sequence"/>
</dbReference>
<accession>A0A0D0MM78</accession>
<dbReference type="RefSeq" id="WP_042579240.1">
    <property type="nucleotide sequence ID" value="NZ_JXQQ01000028.1"/>
</dbReference>
<evidence type="ECO:0000313" key="5">
    <source>
        <dbReference type="Proteomes" id="UP000032067"/>
    </source>
</evidence>
<organism evidence="4 5">
    <name type="scientific">Variovorax paradoxus</name>
    <dbReference type="NCBI Taxonomy" id="34073"/>
    <lineage>
        <taxon>Bacteria</taxon>
        <taxon>Pseudomonadati</taxon>
        <taxon>Pseudomonadota</taxon>
        <taxon>Betaproteobacteria</taxon>
        <taxon>Burkholderiales</taxon>
        <taxon>Comamonadaceae</taxon>
        <taxon>Variovorax</taxon>
    </lineage>
</organism>
<dbReference type="PANTHER" id="PTHR36577">
    <property type="entry name" value="DUF521 DOMAIN PROTEIN (AFU_ORTHOLOGUE AFUA_6G00490)"/>
    <property type="match status" value="1"/>
</dbReference>
<name>A0A0D0MM78_VARPD</name>
<dbReference type="GO" id="GO:0016829">
    <property type="term" value="F:lyase activity"/>
    <property type="evidence" value="ECO:0007669"/>
    <property type="project" value="UniProtKB-KW"/>
</dbReference>
<keyword evidence="2" id="KW-0456">Lyase</keyword>
<reference evidence="4 5" key="1">
    <citation type="submission" date="2014-12" db="EMBL/GenBank/DDBJ databases">
        <title>16Stimator: statistical estimation of ribosomal gene copy numbers from draft genome assemblies.</title>
        <authorList>
            <person name="Perisin M.A."/>
            <person name="Vetter M."/>
            <person name="Gilbert J.A."/>
            <person name="Bergelson J."/>
        </authorList>
    </citation>
    <scope>NUCLEOTIDE SEQUENCE [LARGE SCALE GENOMIC DNA]</scope>
    <source>
        <strain evidence="4 5">MEDvA23</strain>
    </source>
</reference>
<gene>
    <name evidence="4" type="ORF">RT97_13300</name>
</gene>
<dbReference type="Gene3D" id="3.30.499.10">
    <property type="entry name" value="Aconitase, domain 3"/>
    <property type="match status" value="1"/>
</dbReference>
<dbReference type="InterPro" id="IPR007506">
    <property type="entry name" value="PMDh-L-like_dom"/>
</dbReference>
<sequence>MHLSNEEKAMYDGRDGPAVQKAMDLLMRYGEALGAERLVETRNVCATITSTTPFQRDFALAKGGGMDAVFSEFSLDSQETVEIPKFKVFTSHLQLGFDPGQPERMGVSEEIVQFYNRSERHAAGLGAQIMNTCTPYQVGNIPTRGEHCAWMESSAVVYCNSVLGARTNTEGRESTGAAMLTGRIPYWGYHLDENRRATHVIELDIDVESVQDWGLLGYYIGEHVQERVPVVHSKRGIGRVPNLPRLKHFGAAASSSGGVEMYHIAGITPEALTLEQALGGKAPVEVLRYGEAERRTTYEKINVTGKDAEVQYVMLGCPHYTIEQIWEAAQLIEGRKVHPDCELWIFTPRAIKSLADRNGYTKIIEDAGGILMTDSCSAMSRAVPKGTKTVALDSAKQAHYLPAILGVQAWFGSTAECVDAACTGRWNGGYA</sequence>
<evidence type="ECO:0000256" key="2">
    <source>
        <dbReference type="ARBA" id="ARBA00023239"/>
    </source>
</evidence>
<dbReference type="AlphaFoldDB" id="A0A0D0MM78"/>
<protein>
    <recommendedName>
        <fullName evidence="3">Phosphomevalonate dehydratase large subunit-like domain-containing protein</fullName>
    </recommendedName>
</protein>
<dbReference type="PANTHER" id="PTHR36577:SF3">
    <property type="entry name" value="DUF521 DOMAIN PROTEIN (AFU_ORTHOLOGUE AFUA_6G00490)"/>
    <property type="match status" value="1"/>
</dbReference>
<keyword evidence="1" id="KW-0408">Iron</keyword>
<comment type="caution">
    <text evidence="4">The sequence shown here is derived from an EMBL/GenBank/DDBJ whole genome shotgun (WGS) entry which is preliminary data.</text>
</comment>
<evidence type="ECO:0000256" key="1">
    <source>
        <dbReference type="ARBA" id="ARBA00023004"/>
    </source>
</evidence>
<dbReference type="InterPro" id="IPR036008">
    <property type="entry name" value="Aconitase_4Fe-4S_dom"/>
</dbReference>
<dbReference type="Pfam" id="PF04412">
    <property type="entry name" value="AcnX"/>
    <property type="match status" value="1"/>
</dbReference>
<evidence type="ECO:0000313" key="4">
    <source>
        <dbReference type="EMBL" id="KIQ32029.1"/>
    </source>
</evidence>